<reference evidence="2" key="1">
    <citation type="journal article" date="2020" name="Nature">
        <title>Giant virus diversity and host interactions through global metagenomics.</title>
        <authorList>
            <person name="Schulz F."/>
            <person name="Roux S."/>
            <person name="Paez-Espino D."/>
            <person name="Jungbluth S."/>
            <person name="Walsh D.A."/>
            <person name="Denef V.J."/>
            <person name="McMahon K.D."/>
            <person name="Konstantinidis K.T."/>
            <person name="Eloe-Fadrosh E.A."/>
            <person name="Kyrpides N.C."/>
            <person name="Woyke T."/>
        </authorList>
    </citation>
    <scope>NUCLEOTIDE SEQUENCE</scope>
    <source>
        <strain evidence="2">GVMAG-M-3300023184-68</strain>
    </source>
</reference>
<accession>A0A6C0IDA6</accession>
<feature type="region of interest" description="Disordered" evidence="1">
    <location>
        <begin position="79"/>
        <end position="117"/>
    </location>
</feature>
<sequence length="117" mass="13303">MSLPTATTTAVNSDIPDYVTERMQHLIDKKNTLSSQFSEQDVNDLVLFYKENIVFTYLFNMFQLDKKAEHNLMQKIKRRANKLDPNSSGSKATFRVSSEEAESPLPTSPVTEGELRS</sequence>
<evidence type="ECO:0000256" key="1">
    <source>
        <dbReference type="SAM" id="MobiDB-lite"/>
    </source>
</evidence>
<proteinExistence type="predicted"/>
<organism evidence="2">
    <name type="scientific">viral metagenome</name>
    <dbReference type="NCBI Taxonomy" id="1070528"/>
    <lineage>
        <taxon>unclassified sequences</taxon>
        <taxon>metagenomes</taxon>
        <taxon>organismal metagenomes</taxon>
    </lineage>
</organism>
<name>A0A6C0IDA6_9ZZZZ</name>
<dbReference type="EMBL" id="MN740154">
    <property type="protein sequence ID" value="QHT90417.1"/>
    <property type="molecule type" value="Genomic_DNA"/>
</dbReference>
<dbReference type="AlphaFoldDB" id="A0A6C0IDA6"/>
<evidence type="ECO:0000313" key="2">
    <source>
        <dbReference type="EMBL" id="QHT90417.1"/>
    </source>
</evidence>
<protein>
    <submittedName>
        <fullName evidence="2">Uncharacterized protein</fullName>
    </submittedName>
</protein>